<feature type="transmembrane region" description="Helical" evidence="10">
    <location>
        <begin position="103"/>
        <end position="123"/>
    </location>
</feature>
<dbReference type="EC" id="2.4.1.-" evidence="10"/>
<evidence type="ECO:0000313" key="12">
    <source>
        <dbReference type="Proteomes" id="UP000253551"/>
    </source>
</evidence>
<sequence length="356" mass="41580">RDNLERGSLSSFNVPRQYHLPISLLRLLCLIPATVGVFNNVRGALLSQPITDSTGLFQHKSTPLVHWVALLWQCILAGYWSWTLTTSMLRRWLHHYELSHAMVRLITLTVINWSVSAFLSSQYGIDQPIWKWMAICFIFFSCNILKISLSSTHFKEEQRRLNYQSTFVKVLVLPLAIIVLVTMFVSLYQVGQMRRQSAVLLEQNTVLPPFRQHPDLPEAQVRVMVMVLSAWTAKSLEKRKIFRETTLKLMPENTAKVSYFYRFILGQPPSDTVKATMGPLLEREQEEYGDVLLLPSSDLYQDLSKKVYHGIEWAEQYDFDYFIKTDDDIFVRWDTVTKELELAGRTQRYWRGLAYW</sequence>
<dbReference type="Gene3D" id="3.90.550.50">
    <property type="match status" value="1"/>
</dbReference>
<comment type="caution">
    <text evidence="11">The sequence shown here is derived from an EMBL/GenBank/DDBJ whole genome shotgun (WGS) entry which is preliminary data.</text>
</comment>
<feature type="transmembrane region" description="Helical" evidence="10">
    <location>
        <begin position="129"/>
        <end position="149"/>
    </location>
</feature>
<feature type="transmembrane region" description="Helical" evidence="10">
    <location>
        <begin position="20"/>
        <end position="38"/>
    </location>
</feature>
<evidence type="ECO:0000256" key="1">
    <source>
        <dbReference type="ARBA" id="ARBA00004323"/>
    </source>
</evidence>
<evidence type="ECO:0000256" key="9">
    <source>
        <dbReference type="ARBA" id="ARBA00023136"/>
    </source>
</evidence>
<evidence type="ECO:0000256" key="7">
    <source>
        <dbReference type="ARBA" id="ARBA00022989"/>
    </source>
</evidence>
<keyword evidence="8 10" id="KW-0333">Golgi apparatus</keyword>
<keyword evidence="3 10" id="KW-0328">Glycosyltransferase</keyword>
<organism evidence="11 12">
    <name type="scientific">Rhizopus stolonifer</name>
    <name type="common">Rhizopus nigricans</name>
    <dbReference type="NCBI Taxonomy" id="4846"/>
    <lineage>
        <taxon>Eukaryota</taxon>
        <taxon>Fungi</taxon>
        <taxon>Fungi incertae sedis</taxon>
        <taxon>Mucoromycota</taxon>
        <taxon>Mucoromycotina</taxon>
        <taxon>Mucoromycetes</taxon>
        <taxon>Mucorales</taxon>
        <taxon>Mucorineae</taxon>
        <taxon>Rhizopodaceae</taxon>
        <taxon>Rhizopus</taxon>
    </lineage>
</organism>
<dbReference type="InterPro" id="IPR021100">
    <property type="entry name" value="N-glycosylation_EOS1"/>
</dbReference>
<keyword evidence="4 11" id="KW-0808">Transferase</keyword>
<name>A0A367KK12_RHIST</name>
<dbReference type="OrthoDB" id="2139606at2759"/>
<comment type="subcellular location">
    <subcellularLocation>
        <location evidence="1 10">Golgi apparatus membrane</location>
        <topology evidence="1 10">Single-pass type II membrane protein</topology>
    </subcellularLocation>
</comment>
<feature type="transmembrane region" description="Helical" evidence="10">
    <location>
        <begin position="170"/>
        <end position="190"/>
    </location>
</feature>
<dbReference type="InterPro" id="IPR002659">
    <property type="entry name" value="Glyco_trans_31"/>
</dbReference>
<dbReference type="STRING" id="4846.A0A367KK12"/>
<dbReference type="Proteomes" id="UP000253551">
    <property type="component" value="Unassembled WGS sequence"/>
</dbReference>
<keyword evidence="6" id="KW-0735">Signal-anchor</keyword>
<dbReference type="PANTHER" id="PTHR11214:SF3">
    <property type="entry name" value="BETA-1,3-GALACTOSYLTRANSFERASE 6"/>
    <property type="match status" value="1"/>
</dbReference>
<dbReference type="Pfam" id="PF12326">
    <property type="entry name" value="EOS1"/>
    <property type="match status" value="1"/>
</dbReference>
<proteinExistence type="inferred from homology"/>
<evidence type="ECO:0000256" key="3">
    <source>
        <dbReference type="ARBA" id="ARBA00022676"/>
    </source>
</evidence>
<dbReference type="PANTHER" id="PTHR11214">
    <property type="entry name" value="BETA-1,3-N-ACETYLGLUCOSAMINYLTRANSFERASE"/>
    <property type="match status" value="1"/>
</dbReference>
<evidence type="ECO:0000313" key="11">
    <source>
        <dbReference type="EMBL" id="RCI02481.1"/>
    </source>
</evidence>
<reference evidence="11 12" key="1">
    <citation type="journal article" date="2018" name="G3 (Bethesda)">
        <title>Phylogenetic and Phylogenomic Definition of Rhizopus Species.</title>
        <authorList>
            <person name="Gryganskyi A.P."/>
            <person name="Golan J."/>
            <person name="Dolatabadi S."/>
            <person name="Mondo S."/>
            <person name="Robb S."/>
            <person name="Idnurm A."/>
            <person name="Muszewska A."/>
            <person name="Steczkiewicz K."/>
            <person name="Masonjones S."/>
            <person name="Liao H.L."/>
            <person name="Gajdeczka M.T."/>
            <person name="Anike F."/>
            <person name="Vuek A."/>
            <person name="Anishchenko I.M."/>
            <person name="Voigt K."/>
            <person name="de Hoog G.S."/>
            <person name="Smith M.E."/>
            <person name="Heitman J."/>
            <person name="Vilgalys R."/>
            <person name="Stajich J.E."/>
        </authorList>
    </citation>
    <scope>NUCLEOTIDE SEQUENCE [LARGE SCALE GENOMIC DNA]</scope>
    <source>
        <strain evidence="11 12">LSU 92-RS-03</strain>
    </source>
</reference>
<evidence type="ECO:0000256" key="10">
    <source>
        <dbReference type="RuleBase" id="RU363063"/>
    </source>
</evidence>
<feature type="transmembrane region" description="Helical" evidence="10">
    <location>
        <begin position="64"/>
        <end position="82"/>
    </location>
</feature>
<dbReference type="GO" id="GO:0006493">
    <property type="term" value="P:protein O-linked glycosylation"/>
    <property type="evidence" value="ECO:0007669"/>
    <property type="project" value="TreeGrafter"/>
</dbReference>
<dbReference type="GO" id="GO:0034599">
    <property type="term" value="P:cellular response to oxidative stress"/>
    <property type="evidence" value="ECO:0007669"/>
    <property type="project" value="InterPro"/>
</dbReference>
<comment type="caution">
    <text evidence="10">Lacks conserved residue(s) required for the propagation of feature annotation.</text>
</comment>
<dbReference type="EMBL" id="PJQM01001377">
    <property type="protein sequence ID" value="RCI02481.1"/>
    <property type="molecule type" value="Genomic_DNA"/>
</dbReference>
<evidence type="ECO:0000256" key="8">
    <source>
        <dbReference type="ARBA" id="ARBA00023034"/>
    </source>
</evidence>
<accession>A0A367KK12</accession>
<feature type="non-terminal residue" evidence="11">
    <location>
        <position position="1"/>
    </location>
</feature>
<evidence type="ECO:0000256" key="6">
    <source>
        <dbReference type="ARBA" id="ARBA00022968"/>
    </source>
</evidence>
<evidence type="ECO:0000256" key="4">
    <source>
        <dbReference type="ARBA" id="ARBA00022679"/>
    </source>
</evidence>
<comment type="similarity">
    <text evidence="2 10">Belongs to the glycosyltransferase 31 family.</text>
</comment>
<dbReference type="AlphaFoldDB" id="A0A367KK12"/>
<keyword evidence="12" id="KW-1185">Reference proteome</keyword>
<dbReference type="Pfam" id="PF01762">
    <property type="entry name" value="Galactosyl_T"/>
    <property type="match status" value="1"/>
</dbReference>
<keyword evidence="5 10" id="KW-0812">Transmembrane</keyword>
<keyword evidence="9 10" id="KW-0472">Membrane</keyword>
<protein>
    <recommendedName>
        <fullName evidence="10">Hexosyltransferase</fullName>
        <ecNumber evidence="10">2.4.1.-</ecNumber>
    </recommendedName>
</protein>
<evidence type="ECO:0000256" key="2">
    <source>
        <dbReference type="ARBA" id="ARBA00008661"/>
    </source>
</evidence>
<dbReference type="GO" id="GO:0005789">
    <property type="term" value="C:endoplasmic reticulum membrane"/>
    <property type="evidence" value="ECO:0007669"/>
    <property type="project" value="InterPro"/>
</dbReference>
<keyword evidence="7 10" id="KW-1133">Transmembrane helix</keyword>
<evidence type="ECO:0000256" key="5">
    <source>
        <dbReference type="ARBA" id="ARBA00022692"/>
    </source>
</evidence>
<gene>
    <name evidence="11" type="primary">B3GALT6_3</name>
    <name evidence="11" type="ORF">CU098_012070</name>
</gene>
<dbReference type="GO" id="GO:0000139">
    <property type="term" value="C:Golgi membrane"/>
    <property type="evidence" value="ECO:0007669"/>
    <property type="project" value="UniProtKB-SubCell"/>
</dbReference>
<dbReference type="GO" id="GO:0016758">
    <property type="term" value="F:hexosyltransferase activity"/>
    <property type="evidence" value="ECO:0007669"/>
    <property type="project" value="InterPro"/>
</dbReference>